<feature type="transmembrane region" description="Helical" evidence="7">
    <location>
        <begin position="437"/>
        <end position="457"/>
    </location>
</feature>
<keyword evidence="4 7" id="KW-1133">Transmembrane helix</keyword>
<dbReference type="EMBL" id="JAKLTR010000008">
    <property type="protein sequence ID" value="MCG2615429.1"/>
    <property type="molecule type" value="Genomic_DNA"/>
</dbReference>
<comment type="caution">
    <text evidence="8">The sequence shown here is derived from an EMBL/GenBank/DDBJ whole genome shotgun (WGS) entry which is preliminary data.</text>
</comment>
<dbReference type="PANTHER" id="PTHR11819:SF195">
    <property type="entry name" value="SODIUM_GLUCOSE COTRANSPORTER 4"/>
    <property type="match status" value="1"/>
</dbReference>
<evidence type="ECO:0000313" key="9">
    <source>
        <dbReference type="Proteomes" id="UP001165367"/>
    </source>
</evidence>
<proteinExistence type="inferred from homology"/>
<feature type="transmembrane region" description="Helical" evidence="7">
    <location>
        <begin position="328"/>
        <end position="361"/>
    </location>
</feature>
<evidence type="ECO:0000256" key="4">
    <source>
        <dbReference type="ARBA" id="ARBA00022989"/>
    </source>
</evidence>
<dbReference type="RefSeq" id="WP_237872932.1">
    <property type="nucleotide sequence ID" value="NZ_JAKLTR010000008.1"/>
</dbReference>
<feature type="transmembrane region" description="Helical" evidence="7">
    <location>
        <begin position="191"/>
        <end position="209"/>
    </location>
</feature>
<evidence type="ECO:0000313" key="8">
    <source>
        <dbReference type="EMBL" id="MCG2615429.1"/>
    </source>
</evidence>
<dbReference type="InterPro" id="IPR038377">
    <property type="entry name" value="Na/Glc_symporter_sf"/>
</dbReference>
<feature type="transmembrane region" description="Helical" evidence="7">
    <location>
        <begin position="75"/>
        <end position="98"/>
    </location>
</feature>
<feature type="transmembrane region" description="Helical" evidence="7">
    <location>
        <begin position="281"/>
        <end position="308"/>
    </location>
</feature>
<dbReference type="NCBIfam" id="TIGR00813">
    <property type="entry name" value="sss"/>
    <property type="match status" value="1"/>
</dbReference>
<dbReference type="CDD" id="cd10328">
    <property type="entry name" value="SLC5sbd_YidK"/>
    <property type="match status" value="1"/>
</dbReference>
<feature type="transmembrane region" description="Helical" evidence="7">
    <location>
        <begin position="44"/>
        <end position="63"/>
    </location>
</feature>
<evidence type="ECO:0000256" key="6">
    <source>
        <dbReference type="RuleBase" id="RU362091"/>
    </source>
</evidence>
<name>A0ABS9KSZ9_9BACT</name>
<comment type="similarity">
    <text evidence="2 6">Belongs to the sodium:solute symporter (SSF) (TC 2.A.21) family.</text>
</comment>
<feature type="transmembrane region" description="Helical" evidence="7">
    <location>
        <begin position="6"/>
        <end position="23"/>
    </location>
</feature>
<organism evidence="8 9">
    <name type="scientific">Terrimonas ginsenosidimutans</name>
    <dbReference type="NCBI Taxonomy" id="2908004"/>
    <lineage>
        <taxon>Bacteria</taxon>
        <taxon>Pseudomonadati</taxon>
        <taxon>Bacteroidota</taxon>
        <taxon>Chitinophagia</taxon>
        <taxon>Chitinophagales</taxon>
        <taxon>Chitinophagaceae</taxon>
        <taxon>Terrimonas</taxon>
    </lineage>
</organism>
<protein>
    <submittedName>
        <fullName evidence="8">Solute:sodium symporter family transporter</fullName>
    </submittedName>
</protein>
<sequence length="532" mass="58793">MNITILTSFLAVTLIAALIAFFATRKQQLRTPISYYLGNRSLGFWMIGSSLFLTNMSANQFIGENEFVYTTNMSVMAWGMSSILAMLIVAELLMPVYLRIGAVTTPDFLAKRFDTQTQRIVSVIFLLSYFINLIPSVLYGCAVAINGIFHVDQWFGLSYFLTIRILVVIVGVVGCLYTVLGGLRAITITDVVQGIGMLIGGIFIVWYGLRFLGDGSVLQGVEKLTGEHRDHLNAIGKPKDVLPFGTLFTGMLLINIYYWGMEQYIVQEALASRNLAESQKGISLACVGKLIAPLLLNVPGLIAVHLYPDIANTATVFPKLVSDILPPVVIGLVAAVVFGGALSTFNAGLNSSGTLFAMNLYKPWLERKGKVADEKKLVKSGRLFQVSLTAIAILFSPYIMFYEGGFYNYLQKVSSFFSVPVFTIMVVGLLTKKVPPIAAKIGVFFFVTAYTLTQFVIDTGLHYLHILAILFIVTTIIMLLVGRFRPMESPFSLQAHAAVDLKPWKNRHWYFVVLVILMIGMFVLFSPHGIAE</sequence>
<evidence type="ECO:0000256" key="2">
    <source>
        <dbReference type="ARBA" id="ARBA00006434"/>
    </source>
</evidence>
<feature type="transmembrane region" description="Helical" evidence="7">
    <location>
        <begin position="413"/>
        <end position="430"/>
    </location>
</feature>
<dbReference type="Pfam" id="PF00474">
    <property type="entry name" value="SSF"/>
    <property type="match status" value="1"/>
</dbReference>
<feature type="transmembrane region" description="Helical" evidence="7">
    <location>
        <begin position="157"/>
        <end position="179"/>
    </location>
</feature>
<dbReference type="Gene3D" id="1.20.1730.10">
    <property type="entry name" value="Sodium/glucose cotransporter"/>
    <property type="match status" value="1"/>
</dbReference>
<dbReference type="PANTHER" id="PTHR11819">
    <property type="entry name" value="SOLUTE CARRIER FAMILY 5"/>
    <property type="match status" value="1"/>
</dbReference>
<feature type="transmembrane region" description="Helical" evidence="7">
    <location>
        <begin position="382"/>
        <end position="401"/>
    </location>
</feature>
<feature type="transmembrane region" description="Helical" evidence="7">
    <location>
        <begin position="463"/>
        <end position="482"/>
    </location>
</feature>
<keyword evidence="9" id="KW-1185">Reference proteome</keyword>
<comment type="subcellular location">
    <subcellularLocation>
        <location evidence="1">Membrane</location>
        <topology evidence="1">Multi-pass membrane protein</topology>
    </subcellularLocation>
</comment>
<accession>A0ABS9KSZ9</accession>
<evidence type="ECO:0000256" key="5">
    <source>
        <dbReference type="ARBA" id="ARBA00023136"/>
    </source>
</evidence>
<dbReference type="NCBIfam" id="NF007790">
    <property type="entry name" value="PRK10484.1"/>
    <property type="match status" value="1"/>
</dbReference>
<dbReference type="InterPro" id="IPR001734">
    <property type="entry name" value="Na/solute_symporter"/>
</dbReference>
<evidence type="ECO:0000256" key="7">
    <source>
        <dbReference type="SAM" id="Phobius"/>
    </source>
</evidence>
<gene>
    <name evidence="8" type="ORF">LZZ85_14110</name>
</gene>
<feature type="transmembrane region" description="Helical" evidence="7">
    <location>
        <begin position="119"/>
        <end position="145"/>
    </location>
</feature>
<reference evidence="8" key="1">
    <citation type="submission" date="2022-01" db="EMBL/GenBank/DDBJ databases">
        <authorList>
            <person name="Jo J.-H."/>
            <person name="Im W.-T."/>
        </authorList>
    </citation>
    <scope>NUCLEOTIDE SEQUENCE</scope>
    <source>
        <strain evidence="8">NA20</strain>
    </source>
</reference>
<evidence type="ECO:0000256" key="1">
    <source>
        <dbReference type="ARBA" id="ARBA00004141"/>
    </source>
</evidence>
<evidence type="ECO:0000256" key="3">
    <source>
        <dbReference type="ARBA" id="ARBA00022692"/>
    </source>
</evidence>
<feature type="transmembrane region" description="Helical" evidence="7">
    <location>
        <begin position="509"/>
        <end position="530"/>
    </location>
</feature>
<keyword evidence="3 7" id="KW-0812">Transmembrane</keyword>
<feature type="transmembrane region" description="Helical" evidence="7">
    <location>
        <begin position="241"/>
        <end position="260"/>
    </location>
</feature>
<dbReference type="Proteomes" id="UP001165367">
    <property type="component" value="Unassembled WGS sequence"/>
</dbReference>
<dbReference type="PROSITE" id="PS50283">
    <property type="entry name" value="NA_SOLUT_SYMP_3"/>
    <property type="match status" value="1"/>
</dbReference>
<keyword evidence="5 7" id="KW-0472">Membrane</keyword>